<dbReference type="InterPro" id="IPR020802">
    <property type="entry name" value="TesA-like"/>
</dbReference>
<dbReference type="PANTHER" id="PTHR11487:SF0">
    <property type="entry name" value="S-ACYL FATTY ACID SYNTHASE THIOESTERASE, MEDIUM CHAIN"/>
    <property type="match status" value="1"/>
</dbReference>
<feature type="domain" description="Thioesterase TesA-like" evidence="3">
    <location>
        <begin position="35"/>
        <end position="225"/>
    </location>
</feature>
<proteinExistence type="inferred from homology"/>
<protein>
    <submittedName>
        <fullName evidence="4">Thioesterase</fullName>
    </submittedName>
</protein>
<dbReference type="InterPro" id="IPR012223">
    <property type="entry name" value="TEII"/>
</dbReference>
<keyword evidence="5" id="KW-1185">Reference proteome</keyword>
<evidence type="ECO:0000313" key="4">
    <source>
        <dbReference type="EMBL" id="GHF69039.1"/>
    </source>
</evidence>
<dbReference type="AlphaFoldDB" id="A0A919B924"/>
<accession>A0A919B924</accession>
<dbReference type="RefSeq" id="WP_190132728.1">
    <property type="nucleotide sequence ID" value="NZ_BNBD01000018.1"/>
</dbReference>
<comment type="similarity">
    <text evidence="1">Belongs to the thioesterase family.</text>
</comment>
<dbReference type="Proteomes" id="UP000638313">
    <property type="component" value="Unassembled WGS sequence"/>
</dbReference>
<dbReference type="GO" id="GO:0016787">
    <property type="term" value="F:hydrolase activity"/>
    <property type="evidence" value="ECO:0007669"/>
    <property type="project" value="UniProtKB-KW"/>
</dbReference>
<dbReference type="Pfam" id="PF00975">
    <property type="entry name" value="Thioesterase"/>
    <property type="match status" value="1"/>
</dbReference>
<organism evidence="4 5">
    <name type="scientific">Streptomyces mashuensis</name>
    <dbReference type="NCBI Taxonomy" id="33904"/>
    <lineage>
        <taxon>Bacteria</taxon>
        <taxon>Bacillati</taxon>
        <taxon>Actinomycetota</taxon>
        <taxon>Actinomycetes</taxon>
        <taxon>Kitasatosporales</taxon>
        <taxon>Streptomycetaceae</taxon>
        <taxon>Streptomyces</taxon>
    </lineage>
</organism>
<gene>
    <name evidence="4" type="ORF">GCM10010218_57990</name>
</gene>
<evidence type="ECO:0000313" key="5">
    <source>
        <dbReference type="Proteomes" id="UP000638313"/>
    </source>
</evidence>
<dbReference type="GO" id="GO:0008610">
    <property type="term" value="P:lipid biosynthetic process"/>
    <property type="evidence" value="ECO:0007669"/>
    <property type="project" value="TreeGrafter"/>
</dbReference>
<reference evidence="4" key="2">
    <citation type="submission" date="2020-09" db="EMBL/GenBank/DDBJ databases">
        <authorList>
            <person name="Sun Q."/>
            <person name="Ohkuma M."/>
        </authorList>
    </citation>
    <scope>NUCLEOTIDE SEQUENCE</scope>
    <source>
        <strain evidence="4">JCM 4059</strain>
    </source>
</reference>
<dbReference type="InterPro" id="IPR029058">
    <property type="entry name" value="AB_hydrolase_fold"/>
</dbReference>
<name>A0A919B924_9ACTN</name>
<reference evidence="4" key="1">
    <citation type="journal article" date="2014" name="Int. J. Syst. Evol. Microbiol.">
        <title>Complete genome sequence of Corynebacterium casei LMG S-19264T (=DSM 44701T), isolated from a smear-ripened cheese.</title>
        <authorList>
            <consortium name="US DOE Joint Genome Institute (JGI-PGF)"/>
            <person name="Walter F."/>
            <person name="Albersmeier A."/>
            <person name="Kalinowski J."/>
            <person name="Ruckert C."/>
        </authorList>
    </citation>
    <scope>NUCLEOTIDE SEQUENCE</scope>
    <source>
        <strain evidence="4">JCM 4059</strain>
    </source>
</reference>
<dbReference type="InterPro" id="IPR001031">
    <property type="entry name" value="Thioesterase"/>
</dbReference>
<dbReference type="SUPFAM" id="SSF53474">
    <property type="entry name" value="alpha/beta-Hydrolases"/>
    <property type="match status" value="1"/>
</dbReference>
<evidence type="ECO:0000256" key="2">
    <source>
        <dbReference type="ARBA" id="ARBA00022801"/>
    </source>
</evidence>
<dbReference type="EMBL" id="BNBD01000018">
    <property type="protein sequence ID" value="GHF69039.1"/>
    <property type="molecule type" value="Genomic_DNA"/>
</dbReference>
<sequence length="274" mass="29827">MACETRTATVPRPRRGPWLRRLRPAPARPGAAHVVCFPHAGGSAAAFRPLGRELTGPYQVSAVQYPGRQDRIREERVEDLEELAARVHEELAPLTGRPLTLLGHSMGALVAYEVARLLEQAGTAPAHLLVSGAWAPSRVRGGTVHLRDDAGLLEEIRRTGGTDPRLLDHPDVLAMALPVLRGDYRAVETYHHRPGPPLSTPVTALIGDSDPLVTVDEAAAWKEHTTGGFHLRLFPGGDHFYLTAHWPDLARHITGGPVGQARRGGHRLRYSGQL</sequence>
<comment type="caution">
    <text evidence="4">The sequence shown here is derived from an EMBL/GenBank/DDBJ whole genome shotgun (WGS) entry which is preliminary data.</text>
</comment>
<dbReference type="SMART" id="SM00824">
    <property type="entry name" value="PKS_TE"/>
    <property type="match status" value="1"/>
</dbReference>
<evidence type="ECO:0000256" key="1">
    <source>
        <dbReference type="ARBA" id="ARBA00007169"/>
    </source>
</evidence>
<keyword evidence="2" id="KW-0378">Hydrolase</keyword>
<evidence type="ECO:0000259" key="3">
    <source>
        <dbReference type="SMART" id="SM00824"/>
    </source>
</evidence>
<dbReference type="PANTHER" id="PTHR11487">
    <property type="entry name" value="THIOESTERASE"/>
    <property type="match status" value="1"/>
</dbReference>
<dbReference type="Gene3D" id="3.40.50.1820">
    <property type="entry name" value="alpha/beta hydrolase"/>
    <property type="match status" value="1"/>
</dbReference>